<proteinExistence type="predicted"/>
<gene>
    <name evidence="2" type="ORF">DARMORV10_C02P35160.1</name>
</gene>
<name>A0A816K5A2_BRANA</name>
<organism evidence="2">
    <name type="scientific">Brassica napus</name>
    <name type="common">Rape</name>
    <dbReference type="NCBI Taxonomy" id="3708"/>
    <lineage>
        <taxon>Eukaryota</taxon>
        <taxon>Viridiplantae</taxon>
        <taxon>Streptophyta</taxon>
        <taxon>Embryophyta</taxon>
        <taxon>Tracheophyta</taxon>
        <taxon>Spermatophyta</taxon>
        <taxon>Magnoliopsida</taxon>
        <taxon>eudicotyledons</taxon>
        <taxon>Gunneridae</taxon>
        <taxon>Pentapetalae</taxon>
        <taxon>rosids</taxon>
        <taxon>malvids</taxon>
        <taxon>Brassicales</taxon>
        <taxon>Brassicaceae</taxon>
        <taxon>Brassiceae</taxon>
        <taxon>Brassica</taxon>
    </lineage>
</organism>
<accession>A0A816K5A2</accession>
<protein>
    <submittedName>
        <fullName evidence="2">(rape) hypothetical protein</fullName>
    </submittedName>
</protein>
<dbReference type="AlphaFoldDB" id="A0A816K5A2"/>
<dbReference type="Proteomes" id="UP001295469">
    <property type="component" value="Chromosome C02"/>
</dbReference>
<dbReference type="EMBL" id="HG994366">
    <property type="protein sequence ID" value="CAF1913725.1"/>
    <property type="molecule type" value="Genomic_DNA"/>
</dbReference>
<feature type="transmembrane region" description="Helical" evidence="1">
    <location>
        <begin position="91"/>
        <end position="113"/>
    </location>
</feature>
<evidence type="ECO:0000313" key="2">
    <source>
        <dbReference type="EMBL" id="CAF1913725.1"/>
    </source>
</evidence>
<evidence type="ECO:0000256" key="1">
    <source>
        <dbReference type="SAM" id="Phobius"/>
    </source>
</evidence>
<keyword evidence="1" id="KW-0812">Transmembrane</keyword>
<keyword evidence="1" id="KW-0472">Membrane</keyword>
<keyword evidence="1" id="KW-1133">Transmembrane helix</keyword>
<reference evidence="2" key="1">
    <citation type="submission" date="2021-01" db="EMBL/GenBank/DDBJ databases">
        <authorList>
            <consortium name="Genoscope - CEA"/>
            <person name="William W."/>
        </authorList>
    </citation>
    <scope>NUCLEOTIDE SEQUENCE</scope>
</reference>
<sequence>MIRDLSLKRNPKRESKIDRRPGFTESYLKRKWLGLLDGEKARGKRNGGDHGGFRRMRELSSFKDVRKGKCDCFYSLAYANKARESLFVFKLAVIFLNAVVFNATVLICGPYAISVPFWRPTFEPT</sequence>